<evidence type="ECO:0000313" key="1">
    <source>
        <dbReference type="EMBL" id="GAA3965465.1"/>
    </source>
</evidence>
<sequence>MPHTVSHNIIKDNGSTSNIIIEPIQTLSGNPNPDFTGVYILYKDNGKGETHLLDLQPIAPEIGDSNPIMTDEANPEFLGRLTFNQADAKWEYTGGQLSAKERDQVVEFVQNAK</sequence>
<evidence type="ECO:0000313" key="2">
    <source>
        <dbReference type="Proteomes" id="UP001500742"/>
    </source>
</evidence>
<proteinExistence type="predicted"/>
<dbReference type="Proteomes" id="UP001500742">
    <property type="component" value="Unassembled WGS sequence"/>
</dbReference>
<comment type="caution">
    <text evidence="1">The sequence shown here is derived from an EMBL/GenBank/DDBJ whole genome shotgun (WGS) entry which is preliminary data.</text>
</comment>
<keyword evidence="2" id="KW-1185">Reference proteome</keyword>
<dbReference type="EMBL" id="BAAAZC010000008">
    <property type="protein sequence ID" value="GAA3965465.1"/>
    <property type="molecule type" value="Genomic_DNA"/>
</dbReference>
<reference evidence="2" key="1">
    <citation type="journal article" date="2019" name="Int. J. Syst. Evol. Microbiol.">
        <title>The Global Catalogue of Microorganisms (GCM) 10K type strain sequencing project: providing services to taxonomists for standard genome sequencing and annotation.</title>
        <authorList>
            <consortium name="The Broad Institute Genomics Platform"/>
            <consortium name="The Broad Institute Genome Sequencing Center for Infectious Disease"/>
            <person name="Wu L."/>
            <person name="Ma J."/>
        </authorList>
    </citation>
    <scope>NUCLEOTIDE SEQUENCE [LARGE SCALE GENOMIC DNA]</scope>
    <source>
        <strain evidence="2">JCM 16601</strain>
    </source>
</reference>
<accession>A0ABP7PH16</accession>
<protein>
    <submittedName>
        <fullName evidence="1">Uncharacterized protein</fullName>
    </submittedName>
</protein>
<name>A0ABP7PH16_9SPHI</name>
<organism evidence="1 2">
    <name type="scientific">Mucilaginibacter dorajii</name>
    <dbReference type="NCBI Taxonomy" id="692994"/>
    <lineage>
        <taxon>Bacteria</taxon>
        <taxon>Pseudomonadati</taxon>
        <taxon>Bacteroidota</taxon>
        <taxon>Sphingobacteriia</taxon>
        <taxon>Sphingobacteriales</taxon>
        <taxon>Sphingobacteriaceae</taxon>
        <taxon>Mucilaginibacter</taxon>
    </lineage>
</organism>
<gene>
    <name evidence="1" type="ORF">GCM10022210_12460</name>
</gene>
<dbReference type="RefSeq" id="WP_259092574.1">
    <property type="nucleotide sequence ID" value="NZ_BAAAZC010000008.1"/>
</dbReference>